<keyword evidence="1" id="KW-0677">Repeat</keyword>
<dbReference type="InterPro" id="IPR019734">
    <property type="entry name" value="TPR_rpt"/>
</dbReference>
<dbReference type="InterPro" id="IPR013105">
    <property type="entry name" value="TPR_2"/>
</dbReference>
<accession>A0A2U2I7N3</accession>
<evidence type="ECO:0000256" key="1">
    <source>
        <dbReference type="ARBA" id="ARBA00022737"/>
    </source>
</evidence>
<evidence type="ECO:0000256" key="2">
    <source>
        <dbReference type="ARBA" id="ARBA00022803"/>
    </source>
</evidence>
<proteinExistence type="predicted"/>
<dbReference type="EMBL" id="PXWF02000001">
    <property type="protein sequence ID" value="PWF55773.1"/>
    <property type="molecule type" value="Genomic_DNA"/>
</dbReference>
<evidence type="ECO:0000256" key="3">
    <source>
        <dbReference type="PROSITE-ProRule" id="PRU00339"/>
    </source>
</evidence>
<dbReference type="Pfam" id="PF07719">
    <property type="entry name" value="TPR_2"/>
    <property type="match status" value="1"/>
</dbReference>
<evidence type="ECO:0000313" key="5">
    <source>
        <dbReference type="Proteomes" id="UP000241421"/>
    </source>
</evidence>
<sequence length="315" mass="35060">MKNPCPLCESRKAQRRCKRQNNAEICSLCCAKIRNETCAGCSHYATAQQYGATRSPAARRPGGHFISEADARVETAVDSALELAQRGKTNEAWTLLARLTAEHPDDRYVCYGMGTMHAISGQLKESVNWFDKAIAASPHFVEAHFNKALSHEKLLEVGESIHAYRKVLEFADPGEMPAKQAKSFLDSMDAFIRQSHGVDLDYYLDSKSEFDRAFKLMERTDWAGALAGFRASAAMIERNATLHGNMGLCLAHLGHKAQALAEFDRALEIDPTYAVAITNRVGVENMEEGFPLESRGIKVVNYSREKVLAESRERE</sequence>
<organism evidence="4 5">
    <name type="scientific">Massilia glaciei</name>
    <dbReference type="NCBI Taxonomy" id="1524097"/>
    <lineage>
        <taxon>Bacteria</taxon>
        <taxon>Pseudomonadati</taxon>
        <taxon>Pseudomonadota</taxon>
        <taxon>Betaproteobacteria</taxon>
        <taxon>Burkholderiales</taxon>
        <taxon>Oxalobacteraceae</taxon>
        <taxon>Telluria group</taxon>
        <taxon>Massilia</taxon>
    </lineage>
</organism>
<dbReference type="Gene3D" id="1.25.40.10">
    <property type="entry name" value="Tetratricopeptide repeat domain"/>
    <property type="match status" value="2"/>
</dbReference>
<dbReference type="PANTHER" id="PTHR44858">
    <property type="entry name" value="TETRATRICOPEPTIDE REPEAT PROTEIN 6"/>
    <property type="match status" value="1"/>
</dbReference>
<dbReference type="SUPFAM" id="SSF48452">
    <property type="entry name" value="TPR-like"/>
    <property type="match status" value="1"/>
</dbReference>
<dbReference type="AlphaFoldDB" id="A0A2U2I7N3"/>
<dbReference type="RefSeq" id="WP_106755475.1">
    <property type="nucleotide sequence ID" value="NZ_PXWF02000001.1"/>
</dbReference>
<name>A0A2U2I7N3_9BURK</name>
<protein>
    <submittedName>
        <fullName evidence="4">Tetratricopeptide repeat protein</fullName>
    </submittedName>
</protein>
<dbReference type="InterPro" id="IPR050498">
    <property type="entry name" value="Ycf3"/>
</dbReference>
<dbReference type="InterPro" id="IPR011990">
    <property type="entry name" value="TPR-like_helical_dom_sf"/>
</dbReference>
<dbReference type="SMART" id="SM00028">
    <property type="entry name" value="TPR"/>
    <property type="match status" value="3"/>
</dbReference>
<feature type="repeat" description="TPR" evidence="3">
    <location>
        <begin position="240"/>
        <end position="273"/>
    </location>
</feature>
<dbReference type="Proteomes" id="UP000241421">
    <property type="component" value="Unassembled WGS sequence"/>
</dbReference>
<comment type="caution">
    <text evidence="4">The sequence shown here is derived from an EMBL/GenBank/DDBJ whole genome shotgun (WGS) entry which is preliminary data.</text>
</comment>
<dbReference type="OrthoDB" id="9814129at2"/>
<gene>
    <name evidence="4" type="ORF">C7C56_000045</name>
</gene>
<evidence type="ECO:0000313" key="4">
    <source>
        <dbReference type="EMBL" id="PWF55773.1"/>
    </source>
</evidence>
<keyword evidence="5" id="KW-1185">Reference proteome</keyword>
<dbReference type="PANTHER" id="PTHR44858:SF1">
    <property type="entry name" value="UDP-N-ACETYLGLUCOSAMINE--PEPTIDE N-ACETYLGLUCOSAMINYLTRANSFERASE SPINDLY-RELATED"/>
    <property type="match status" value="1"/>
</dbReference>
<dbReference type="Pfam" id="PF13432">
    <property type="entry name" value="TPR_16"/>
    <property type="match status" value="1"/>
</dbReference>
<dbReference type="PROSITE" id="PS50005">
    <property type="entry name" value="TPR"/>
    <property type="match status" value="1"/>
</dbReference>
<keyword evidence="2 3" id="KW-0802">TPR repeat</keyword>
<reference evidence="4 5" key="1">
    <citation type="submission" date="2018-04" db="EMBL/GenBank/DDBJ databases">
        <title>Massilia violaceinigra sp. nov., a novel purple-pigmented bacterium isolated from Tianshan glacier, Xinjiang, China.</title>
        <authorList>
            <person name="Wang H."/>
        </authorList>
    </citation>
    <scope>NUCLEOTIDE SEQUENCE [LARGE SCALE GENOMIC DNA]</scope>
    <source>
        <strain evidence="4 5">B448-2</strain>
    </source>
</reference>